<dbReference type="EMBL" id="JAENII010000001">
    <property type="protein sequence ID" value="MBK1825692.1"/>
    <property type="molecule type" value="Genomic_DNA"/>
</dbReference>
<dbReference type="InterPro" id="IPR007391">
    <property type="entry name" value="Vancomycin_resist_VanW"/>
</dbReference>
<dbReference type="SUPFAM" id="SSF53756">
    <property type="entry name" value="UDP-Glycosyltransferase/glycogen phosphorylase"/>
    <property type="match status" value="1"/>
</dbReference>
<evidence type="ECO:0000313" key="1">
    <source>
        <dbReference type="EMBL" id="MBK1825692.1"/>
    </source>
</evidence>
<sequence>MSSDPNTRELPSRFEALLFGLKTRVFQCRRAAWDLRHRPARHPRAQSLEDAPVLGSAESPLWTQTTPAEFPLTAGKIENLRVAARALDGIEVPAGRIFSFWRQLGRTTRSRGYTIGRELREGCLVPSRGGGLCQLSGLLYQAALAAGLEIVERHAHSRTIPGSDAEKDRDATVFWNYVDLRFRAPVAWRLEVRLDATTLAVRMRSGSPIDVVSRKTEATELPRPPATGDCLTCNQTECFRHPSAITSHAPALGHSAFFLDARWPELDRWCAGHAREGDHWFTPLDGHKWRKPNYRWNPPGHAVACHATIPTLRRSIQQRRLPAQGAIRQAALLRADADLASYYDHRISPQCRHLVVSQNLLPHLWQLGTLGGRTFDVLVTRWPLAELHRRLDTASRQQPDSPTLGDFRADDELVRSETEALEQAGRLITPHRALASHFGHRAWLIDWDMPHPTTPGTRPPHDSSAPLRLFLPCSPLGRKGIHELAAALEGTDHELLVLGRAREDSADDPLESIRWHPATLSDLPTCHALILPAWVEHQPRLALRALAHGIPVIATSTCGLPQHPLLRTLPEPNPTLLADAIQSLHTESPAPPATATADHAAPA</sequence>
<dbReference type="PANTHER" id="PTHR35788">
    <property type="entry name" value="EXPORTED PROTEIN-RELATED"/>
    <property type="match status" value="1"/>
</dbReference>
<dbReference type="CDD" id="cd01635">
    <property type="entry name" value="Glycosyltransferase_GTB-type"/>
    <property type="match status" value="1"/>
</dbReference>
<reference evidence="1" key="1">
    <citation type="submission" date="2021-01" db="EMBL/GenBank/DDBJ databases">
        <title>Modified the classification status of verrucomicrobia.</title>
        <authorList>
            <person name="Feng X."/>
        </authorList>
    </citation>
    <scope>NUCLEOTIDE SEQUENCE</scope>
    <source>
        <strain evidence="1">KCTC 22201</strain>
    </source>
</reference>
<dbReference type="RefSeq" id="WP_200275596.1">
    <property type="nucleotide sequence ID" value="NZ_JAENII010000001.1"/>
</dbReference>
<dbReference type="Gene3D" id="3.40.50.2000">
    <property type="entry name" value="Glycogen Phosphorylase B"/>
    <property type="match status" value="1"/>
</dbReference>
<dbReference type="InterPro" id="IPR052913">
    <property type="entry name" value="Glycopeptide_resist_protein"/>
</dbReference>
<proteinExistence type="predicted"/>
<dbReference type="Pfam" id="PF04294">
    <property type="entry name" value="VanW"/>
    <property type="match status" value="1"/>
</dbReference>
<comment type="caution">
    <text evidence="1">The sequence shown here is derived from an EMBL/GenBank/DDBJ whole genome shotgun (WGS) entry which is preliminary data.</text>
</comment>
<organism evidence="1 2">
    <name type="scientific">Haloferula rosea</name>
    <dbReference type="NCBI Taxonomy" id="490093"/>
    <lineage>
        <taxon>Bacteria</taxon>
        <taxon>Pseudomonadati</taxon>
        <taxon>Verrucomicrobiota</taxon>
        <taxon>Verrucomicrobiia</taxon>
        <taxon>Verrucomicrobiales</taxon>
        <taxon>Verrucomicrobiaceae</taxon>
        <taxon>Haloferula</taxon>
    </lineage>
</organism>
<accession>A0A934VE79</accession>
<gene>
    <name evidence="1" type="ORF">JIN81_01565</name>
</gene>
<keyword evidence="2" id="KW-1185">Reference proteome</keyword>
<protein>
    <submittedName>
        <fullName evidence="1">VanW family protein</fullName>
    </submittedName>
</protein>
<dbReference type="PANTHER" id="PTHR35788:SF1">
    <property type="entry name" value="EXPORTED PROTEIN"/>
    <property type="match status" value="1"/>
</dbReference>
<evidence type="ECO:0000313" key="2">
    <source>
        <dbReference type="Proteomes" id="UP000658278"/>
    </source>
</evidence>
<dbReference type="Proteomes" id="UP000658278">
    <property type="component" value="Unassembled WGS sequence"/>
</dbReference>
<dbReference type="AlphaFoldDB" id="A0A934VE79"/>
<name>A0A934VE79_9BACT</name>